<dbReference type="InterPro" id="IPR023574">
    <property type="entry name" value="Ribosomal_uL4_dom_sf"/>
</dbReference>
<protein>
    <recommendedName>
        <fullName evidence="10">Large ribosomal subunit protein uL4m</fullName>
    </recommendedName>
    <alternativeName>
        <fullName evidence="11">39S ribosomal protein L4, mitochondrial</fullName>
    </alternativeName>
</protein>
<name>A0A4Y7MV48_DAPPU</name>
<keyword evidence="8" id="KW-0539">Nucleus</keyword>
<keyword evidence="4" id="KW-0689">Ribosomal protein</keyword>
<reference evidence="13" key="1">
    <citation type="submission" date="2018-08" db="EMBL/GenBank/DDBJ databases">
        <authorList>
            <person name="Cornetti L."/>
        </authorList>
    </citation>
    <scope>NUCLEOTIDE SEQUENCE</scope>
    <source>
        <strain evidence="13">PA42</strain>
    </source>
</reference>
<dbReference type="CDD" id="cd07978">
    <property type="entry name" value="HFD_TAF13"/>
    <property type="match status" value="1"/>
</dbReference>
<dbReference type="FunFam" id="3.40.1370.10:FF:000005">
    <property type="entry name" value="39S ribosomal protein L4, mitochondrial"/>
    <property type="match status" value="1"/>
</dbReference>
<dbReference type="Gene3D" id="1.10.20.10">
    <property type="entry name" value="Histone, subunit A"/>
    <property type="match status" value="1"/>
</dbReference>
<dbReference type="InterPro" id="IPR003195">
    <property type="entry name" value="TFIID_TAF13"/>
</dbReference>
<evidence type="ECO:0000256" key="3">
    <source>
        <dbReference type="ARBA" id="ARBA00010528"/>
    </source>
</evidence>
<keyword evidence="7" id="KW-0804">Transcription</keyword>
<dbReference type="GO" id="GO:1990904">
    <property type="term" value="C:ribonucleoprotein complex"/>
    <property type="evidence" value="ECO:0007669"/>
    <property type="project" value="UniProtKB-KW"/>
</dbReference>
<evidence type="ECO:0000256" key="11">
    <source>
        <dbReference type="ARBA" id="ARBA00082711"/>
    </source>
</evidence>
<comment type="subcellular location">
    <subcellularLocation>
        <location evidence="2">Mitochondrion</location>
    </subcellularLocation>
    <subcellularLocation>
        <location evidence="1">Nucleus</location>
    </subcellularLocation>
</comment>
<evidence type="ECO:0000313" key="13">
    <source>
        <dbReference type="EMBL" id="SVE84531.1"/>
    </source>
</evidence>
<keyword evidence="5" id="KW-0805">Transcription regulation</keyword>
<organism evidence="13">
    <name type="scientific">Daphnia pulex</name>
    <name type="common">Water flea</name>
    <dbReference type="NCBI Taxonomy" id="6669"/>
    <lineage>
        <taxon>Eukaryota</taxon>
        <taxon>Metazoa</taxon>
        <taxon>Ecdysozoa</taxon>
        <taxon>Arthropoda</taxon>
        <taxon>Crustacea</taxon>
        <taxon>Branchiopoda</taxon>
        <taxon>Diplostraca</taxon>
        <taxon>Cladocera</taxon>
        <taxon>Anomopoda</taxon>
        <taxon>Daphniidae</taxon>
        <taxon>Daphnia</taxon>
    </lineage>
</organism>
<evidence type="ECO:0000256" key="10">
    <source>
        <dbReference type="ARBA" id="ARBA00040565"/>
    </source>
</evidence>
<dbReference type="SUPFAM" id="SSF47113">
    <property type="entry name" value="Histone-fold"/>
    <property type="match status" value="1"/>
</dbReference>
<dbReference type="EMBL" id="LR014912">
    <property type="protein sequence ID" value="SVE84531.1"/>
    <property type="molecule type" value="mRNA"/>
</dbReference>
<feature type="region of interest" description="Disordered" evidence="12">
    <location>
        <begin position="156"/>
        <end position="179"/>
    </location>
</feature>
<dbReference type="GO" id="GO:0046982">
    <property type="term" value="F:protein heterodimerization activity"/>
    <property type="evidence" value="ECO:0007669"/>
    <property type="project" value="InterPro"/>
</dbReference>
<accession>A0A4Y7MV48</accession>
<proteinExistence type="evidence at transcript level"/>
<evidence type="ECO:0000256" key="6">
    <source>
        <dbReference type="ARBA" id="ARBA00023128"/>
    </source>
</evidence>
<comment type="similarity">
    <text evidence="3">Belongs to the universal ribosomal protein uL4 family.</text>
</comment>
<dbReference type="AlphaFoldDB" id="A0A4Y7MV48"/>
<dbReference type="Pfam" id="PF02269">
    <property type="entry name" value="TFIID-18kDa"/>
    <property type="match status" value="1"/>
</dbReference>
<dbReference type="InterPro" id="IPR009072">
    <property type="entry name" value="Histone-fold"/>
</dbReference>
<evidence type="ECO:0000256" key="4">
    <source>
        <dbReference type="ARBA" id="ARBA00022980"/>
    </source>
</evidence>
<evidence type="ECO:0000256" key="5">
    <source>
        <dbReference type="ARBA" id="ARBA00023015"/>
    </source>
</evidence>
<evidence type="ECO:0000256" key="1">
    <source>
        <dbReference type="ARBA" id="ARBA00004123"/>
    </source>
</evidence>
<evidence type="ECO:0000256" key="12">
    <source>
        <dbReference type="SAM" id="MobiDB-lite"/>
    </source>
</evidence>
<dbReference type="GO" id="GO:0005743">
    <property type="term" value="C:mitochondrial inner membrane"/>
    <property type="evidence" value="ECO:0007669"/>
    <property type="project" value="UniProtKB-ARBA"/>
</dbReference>
<dbReference type="GO" id="GO:0006412">
    <property type="term" value="P:translation"/>
    <property type="evidence" value="ECO:0007669"/>
    <property type="project" value="InterPro"/>
</dbReference>
<dbReference type="InterPro" id="IPR002136">
    <property type="entry name" value="Ribosomal_uL4"/>
</dbReference>
<feature type="compositionally biased region" description="Basic residues" evidence="12">
    <location>
        <begin position="160"/>
        <end position="177"/>
    </location>
</feature>
<dbReference type="Pfam" id="PF00573">
    <property type="entry name" value="Ribosomal_L4"/>
    <property type="match status" value="1"/>
</dbReference>
<sequence>MMFGFGDEQNPYTESVDLLEDLVIEYITETTHKAMETGRTGRVQVEDMVFLVRKDTRKFARVNDLLTMNEELKKAPTRPPLPIICSRKLAFPPKFKIPRQVWVSNMDTVEEEKLGLIDLHPEVFAERPRLDIIHENVRWQQLYRHVSYAHTKMSYEVRGGGRKPRPQKGSGRSRHGSIRSPIWVGGGVVHGPRSPKPYFYMLGFNARLNGLRSTLSAKLAQDDLHIVESLDIPTDDPKYLEALVEERGWGPSVLFVDDHDIMPLNITAASDAYGHYNLMPVYGLNVFSMLKHTTLVMTLSAVERLEERILFHLNRNDAAEATAKYKLSSV</sequence>
<dbReference type="GO" id="GO:0005840">
    <property type="term" value="C:ribosome"/>
    <property type="evidence" value="ECO:0007669"/>
    <property type="project" value="UniProtKB-KW"/>
</dbReference>
<dbReference type="NCBIfam" id="TIGR03953">
    <property type="entry name" value="rplD_bact"/>
    <property type="match status" value="1"/>
</dbReference>
<dbReference type="PANTHER" id="PTHR10746:SF6">
    <property type="entry name" value="LARGE RIBOSOMAL SUBUNIT PROTEIN UL4M"/>
    <property type="match status" value="1"/>
</dbReference>
<dbReference type="Gene3D" id="3.40.1370.10">
    <property type="match status" value="1"/>
</dbReference>
<dbReference type="PANTHER" id="PTHR10746">
    <property type="entry name" value="50S RIBOSOMAL PROTEIN L4"/>
    <property type="match status" value="1"/>
</dbReference>
<dbReference type="GO" id="GO:0005634">
    <property type="term" value="C:nucleus"/>
    <property type="evidence" value="ECO:0007669"/>
    <property type="project" value="UniProtKB-SubCell"/>
</dbReference>
<dbReference type="SUPFAM" id="SSF52166">
    <property type="entry name" value="Ribosomal protein L4"/>
    <property type="match status" value="1"/>
</dbReference>
<dbReference type="InterPro" id="IPR013005">
    <property type="entry name" value="Ribosomal_uL4-like"/>
</dbReference>
<evidence type="ECO:0000256" key="2">
    <source>
        <dbReference type="ARBA" id="ARBA00004173"/>
    </source>
</evidence>
<evidence type="ECO:0000256" key="8">
    <source>
        <dbReference type="ARBA" id="ARBA00023242"/>
    </source>
</evidence>
<dbReference type="GO" id="GO:0003735">
    <property type="term" value="F:structural constituent of ribosome"/>
    <property type="evidence" value="ECO:0007669"/>
    <property type="project" value="InterPro"/>
</dbReference>
<evidence type="ECO:0000256" key="7">
    <source>
        <dbReference type="ARBA" id="ARBA00023163"/>
    </source>
</evidence>
<dbReference type="OrthoDB" id="275876at2759"/>
<keyword evidence="9" id="KW-0687">Ribonucleoprotein</keyword>
<keyword evidence="6" id="KW-0496">Mitochondrion</keyword>
<gene>
    <name evidence="13" type="primary">EOG090X0EDZ</name>
</gene>
<evidence type="ECO:0000256" key="9">
    <source>
        <dbReference type="ARBA" id="ARBA00023274"/>
    </source>
</evidence>
<dbReference type="GO" id="GO:0006366">
    <property type="term" value="P:transcription by RNA polymerase II"/>
    <property type="evidence" value="ECO:0007669"/>
    <property type="project" value="InterPro"/>
</dbReference>